<keyword evidence="5 10" id="KW-0067">ATP-binding</keyword>
<accession>A0A061AFG4</accession>
<gene>
    <name evidence="14" type="ORF">Aocu_01930</name>
</gene>
<dbReference type="GO" id="GO:0005737">
    <property type="term" value="C:cytoplasm"/>
    <property type="evidence" value="ECO:0007669"/>
    <property type="project" value="TreeGrafter"/>
</dbReference>
<dbReference type="EMBL" id="LK028559">
    <property type="protein sequence ID" value="CDR30266.1"/>
    <property type="molecule type" value="Genomic_DNA"/>
</dbReference>
<dbReference type="GO" id="GO:0043590">
    <property type="term" value="C:bacterial nucleoid"/>
    <property type="evidence" value="ECO:0007669"/>
    <property type="project" value="TreeGrafter"/>
</dbReference>
<evidence type="ECO:0000256" key="10">
    <source>
        <dbReference type="PROSITE-ProRule" id="PRU00560"/>
    </source>
</evidence>
<dbReference type="Gene3D" id="3.40.50.300">
    <property type="entry name" value="P-loop containing nucleotide triphosphate hydrolases"/>
    <property type="match status" value="5"/>
</dbReference>
<dbReference type="NCBIfam" id="TIGR00614">
    <property type="entry name" value="recQ_fam"/>
    <property type="match status" value="1"/>
</dbReference>
<dbReference type="GO" id="GO:0006310">
    <property type="term" value="P:DNA recombination"/>
    <property type="evidence" value="ECO:0007669"/>
    <property type="project" value="InterPro"/>
</dbReference>
<dbReference type="InterPro" id="IPR027417">
    <property type="entry name" value="P-loop_NTPase"/>
</dbReference>
<protein>
    <recommendedName>
        <fullName evidence="9">DNA 3'-5' helicase</fullName>
        <ecNumber evidence="9">5.6.2.4</ecNumber>
    </recommendedName>
</protein>
<evidence type="ECO:0000313" key="14">
    <source>
        <dbReference type="EMBL" id="CDR30266.1"/>
    </source>
</evidence>
<dbReference type="SUPFAM" id="SSF53098">
    <property type="entry name" value="Ribonuclease H-like"/>
    <property type="match status" value="1"/>
</dbReference>
<dbReference type="HOGENOM" id="CLU_002862_0_0_14"/>
<dbReference type="InterPro" id="IPR001650">
    <property type="entry name" value="Helicase_C-like"/>
</dbReference>
<dbReference type="CDD" id="cd17932">
    <property type="entry name" value="DEXQc_UvrD"/>
    <property type="match status" value="1"/>
</dbReference>
<dbReference type="PROSITE" id="PS51194">
    <property type="entry name" value="HELICASE_CTER"/>
    <property type="match status" value="1"/>
</dbReference>
<dbReference type="OrthoDB" id="9763310at2"/>
<dbReference type="GO" id="GO:0009378">
    <property type="term" value="F:four-way junction helicase activity"/>
    <property type="evidence" value="ECO:0007669"/>
    <property type="project" value="TreeGrafter"/>
</dbReference>
<dbReference type="PANTHER" id="PTHR13710:SF105">
    <property type="entry name" value="ATP-DEPENDENT DNA HELICASE Q1"/>
    <property type="match status" value="1"/>
</dbReference>
<feature type="domain" description="UvrD-like helicase ATP-binding" evidence="13">
    <location>
        <begin position="1038"/>
        <end position="1383"/>
    </location>
</feature>
<dbReference type="InterPro" id="IPR012337">
    <property type="entry name" value="RNaseH-like_sf"/>
</dbReference>
<dbReference type="PROSITE" id="PS51192">
    <property type="entry name" value="HELICASE_ATP_BIND_1"/>
    <property type="match status" value="1"/>
</dbReference>
<evidence type="ECO:0000313" key="15">
    <source>
        <dbReference type="Proteomes" id="UP000032434"/>
    </source>
</evidence>
<evidence type="ECO:0000256" key="9">
    <source>
        <dbReference type="ARBA" id="ARBA00034808"/>
    </source>
</evidence>
<dbReference type="GO" id="GO:0016787">
    <property type="term" value="F:hydrolase activity"/>
    <property type="evidence" value="ECO:0007669"/>
    <property type="project" value="UniProtKB-UniRule"/>
</dbReference>
<reference evidence="15" key="1">
    <citation type="submission" date="2014-05" db="EMBL/GenBank/DDBJ databases">
        <authorList>
            <person name="Kube M."/>
        </authorList>
    </citation>
    <scope>NUCLEOTIDE SEQUENCE [LARGE SCALE GENOMIC DNA]</scope>
</reference>
<dbReference type="KEGG" id="aoc:Aocu_01930"/>
<dbReference type="EC" id="5.6.2.4" evidence="9"/>
<evidence type="ECO:0000256" key="2">
    <source>
        <dbReference type="ARBA" id="ARBA00022741"/>
    </source>
</evidence>
<dbReference type="Pfam" id="PF00271">
    <property type="entry name" value="Helicase_C"/>
    <property type="match status" value="1"/>
</dbReference>
<dbReference type="PROSITE" id="PS51198">
    <property type="entry name" value="UVRD_HELICASE_ATP_BIND"/>
    <property type="match status" value="1"/>
</dbReference>
<dbReference type="GO" id="GO:0005524">
    <property type="term" value="F:ATP binding"/>
    <property type="evidence" value="ECO:0007669"/>
    <property type="project" value="UniProtKB-UniRule"/>
</dbReference>
<evidence type="ECO:0000256" key="3">
    <source>
        <dbReference type="ARBA" id="ARBA00022801"/>
    </source>
</evidence>
<evidence type="ECO:0000256" key="4">
    <source>
        <dbReference type="ARBA" id="ARBA00022806"/>
    </source>
</evidence>
<dbReference type="GO" id="GO:0030894">
    <property type="term" value="C:replisome"/>
    <property type="evidence" value="ECO:0007669"/>
    <property type="project" value="TreeGrafter"/>
</dbReference>
<evidence type="ECO:0000256" key="1">
    <source>
        <dbReference type="ARBA" id="ARBA00005446"/>
    </source>
</evidence>
<comment type="catalytic activity">
    <reaction evidence="8">
        <text>Couples ATP hydrolysis with the unwinding of duplex DNA by translocating in the 3'-5' direction.</text>
        <dbReference type="EC" id="5.6.2.4"/>
    </reaction>
</comment>
<evidence type="ECO:0000256" key="5">
    <source>
        <dbReference type="ARBA" id="ARBA00022840"/>
    </source>
</evidence>
<dbReference type="Proteomes" id="UP000032434">
    <property type="component" value="Chromosome 1"/>
</dbReference>
<comment type="similarity">
    <text evidence="1">Belongs to the helicase family. RecQ subfamily.</text>
</comment>
<proteinExistence type="inferred from homology"/>
<dbReference type="STRING" id="35623.Aocu_01930"/>
<dbReference type="Pfam" id="PF13361">
    <property type="entry name" value="UvrD_C"/>
    <property type="match status" value="2"/>
</dbReference>
<evidence type="ECO:0000259" key="11">
    <source>
        <dbReference type="PROSITE" id="PS51192"/>
    </source>
</evidence>
<evidence type="ECO:0000259" key="13">
    <source>
        <dbReference type="PROSITE" id="PS51198"/>
    </source>
</evidence>
<dbReference type="SUPFAM" id="SSF52540">
    <property type="entry name" value="P-loop containing nucleoside triphosphate hydrolases"/>
    <property type="match status" value="2"/>
</dbReference>
<feature type="domain" description="Helicase ATP-binding" evidence="11">
    <location>
        <begin position="268"/>
        <end position="448"/>
    </location>
</feature>
<dbReference type="InterPro" id="IPR011545">
    <property type="entry name" value="DEAD/DEAH_box_helicase_dom"/>
</dbReference>
<dbReference type="PANTHER" id="PTHR13710">
    <property type="entry name" value="DNA HELICASE RECQ FAMILY MEMBER"/>
    <property type="match status" value="1"/>
</dbReference>
<dbReference type="Pfam" id="PF00580">
    <property type="entry name" value="UvrD-helicase"/>
    <property type="match status" value="2"/>
</dbReference>
<dbReference type="InterPro" id="IPR014017">
    <property type="entry name" value="DNA_helicase_UvrD-like_C"/>
</dbReference>
<dbReference type="PATRIC" id="fig|35623.3.peg.193"/>
<dbReference type="SMART" id="SM00490">
    <property type="entry name" value="HELICc"/>
    <property type="match status" value="1"/>
</dbReference>
<dbReference type="Pfam" id="PF00270">
    <property type="entry name" value="DEAD"/>
    <property type="match status" value="1"/>
</dbReference>
<evidence type="ECO:0000256" key="8">
    <source>
        <dbReference type="ARBA" id="ARBA00034617"/>
    </source>
</evidence>
<evidence type="ECO:0000256" key="7">
    <source>
        <dbReference type="ARBA" id="ARBA00023235"/>
    </source>
</evidence>
<dbReference type="GO" id="GO:0003677">
    <property type="term" value="F:DNA binding"/>
    <property type="evidence" value="ECO:0007669"/>
    <property type="project" value="UniProtKB-KW"/>
</dbReference>
<organism evidence="14 15">
    <name type="scientific">Acholeplasma oculi</name>
    <dbReference type="NCBI Taxonomy" id="35623"/>
    <lineage>
        <taxon>Bacteria</taxon>
        <taxon>Bacillati</taxon>
        <taxon>Mycoplasmatota</taxon>
        <taxon>Mollicutes</taxon>
        <taxon>Acholeplasmatales</taxon>
        <taxon>Acholeplasmataceae</taxon>
        <taxon>Acholeplasma</taxon>
    </lineage>
</organism>
<feature type="binding site" evidence="10">
    <location>
        <begin position="1059"/>
        <end position="1066"/>
    </location>
    <ligand>
        <name>ATP</name>
        <dbReference type="ChEBI" id="CHEBI:30616"/>
    </ligand>
</feature>
<evidence type="ECO:0000259" key="12">
    <source>
        <dbReference type="PROSITE" id="PS51194"/>
    </source>
</evidence>
<keyword evidence="7" id="KW-0413">Isomerase</keyword>
<dbReference type="Gene3D" id="3.30.420.10">
    <property type="entry name" value="Ribonuclease H-like superfamily/Ribonuclease H"/>
    <property type="match status" value="1"/>
</dbReference>
<dbReference type="GO" id="GO:0006281">
    <property type="term" value="P:DNA repair"/>
    <property type="evidence" value="ECO:0007669"/>
    <property type="project" value="TreeGrafter"/>
</dbReference>
<keyword evidence="2 10" id="KW-0547">Nucleotide-binding</keyword>
<evidence type="ECO:0000256" key="6">
    <source>
        <dbReference type="ARBA" id="ARBA00023125"/>
    </source>
</evidence>
<keyword evidence="4 10" id="KW-0347">Helicase</keyword>
<keyword evidence="3 10" id="KW-0378">Hydrolase</keyword>
<feature type="domain" description="Helicase C-terminal" evidence="12">
    <location>
        <begin position="461"/>
        <end position="625"/>
    </location>
</feature>
<dbReference type="SMART" id="SM00487">
    <property type="entry name" value="DEXDc"/>
    <property type="match status" value="1"/>
</dbReference>
<name>A0A061AFG4_9MOLU</name>
<keyword evidence="6" id="KW-0238">DNA-binding</keyword>
<sequence>MTFYIDTEVSQNFKIKDIGCLNDKGEYIHTANPDELYQFIKKADFFVGHNIVQHDLVYLRRLKYGKIFHEDMSIDTLFLSTLLFPEKPYHKLVKDDKLETDTLNNPLNDAMNSKKLFLEIIEAFNNLDEDMKDIFFNLLSDKEGFKGFFKYIKFKRKIRNLYDLIMYKFEGLICKNSNLHQYIKKHPIELSYALTLIKTNNVESLLPAWVLKNYAYVEVILTELRGTLCYQGCSYCEQKINPVIALNKIYGYEKFRTFDGDNLQENAVRSALKGESLIAVFPTGGGKSLTFQLPALISREATRGLTVVISPLQSLMKDQVDNLEEKSVTAAVTINGLLDPIQRANAIKRVSDGSAGILYIAPESLRSKTIESLLINRHVVRIVIDEAHCFSTWGHDFRVDYLYIGDFIKKIQEIKKQEYPIPVSCFTATAKQNVIEDIAEYFRKKLNLEMKIFKTDSSRKNLKYKVMDVKEEALRYPLMRSIVEQEDRPTIIYASRRKTVETLYHKMTSDNFNVSYFHGGMEIDQKVKEQDKFMTGQTKIMIATSAFGMGVDKSDVGCVIHYEISDSLENYVQESGRAGRNENINANCYVLYNEDDLNKHFDMLNSSKLNIKEIQSIWKAIKDLTKLRDNVSQSALEIAKMAGWDDSIMDLQTRVTTAIAALEDAGYLKRGQNSPRLYANSIIVNSVIEANQLIEQSGLFINQDLIHAKRIMQMLISSKYRSKAGNAESESRVDYISDILGIDKKDVIKTIGLLREAKILSDDKDLNSHIKSNTKPTQAVKTLEDNVKLMRFILNHVSHDAKIYNIKNLNELAHDAELNCTTKSLRAALNYLEISKLIMVSKEGKDSLKILLEGDRETIIEHIDRLYQISSVIVSYLFNKSFTPKTDQSENLVSFSILELKYHYEKIQGFLDQSIEQKDIEQAIFFLQKIHALHIEGGFMVIYSPINVERVIKDNYKQFTKTDYKKLEDFYKGKMHQIHIVGEYASKMLKDYESALTFVNDYFKFDFEYFLNKYFSGSRRKELDRNLSPKKFKELFGTLTTEQLSVITEKHHKRIAVAAGPGSGKTKLLVHKLASIIHMEDVRQEQLLMLTFSRAAVVEFKSRLLDLIGPPAYYIDITTFHSFAFDLLGKVGDLEKTDTIIKDATQLIINNEVDAYKVTRAVLVIDEAQDMNEDEFNLIQALINYNENLTVIAVGDDDQNIFEFRGSSSEYFRQIAKEENAFYELTVNFRSKNNLVEFANQFAMKIPNRLKSTPIRSFTDKDGTIKITRQLNRNYVSSIVNEVIHSSYQGTTCILTKTNEQALEITGLLKKHKVQASLIQNNEDFKLFHLYELNHFYQTLVKMDSVNITDVNWESAMNKFKNQFTHSKNYDLLIRILESFKKTSSKIIYISDFKEFLYEASLSDYYLESKVMVSTYHKAKGKEFDHVILLYDNEYRNIQDGELKALYVGITRAKTSLSIHTNHAVFDQISTNNIHRVIDESPHIRSDRLVVQSGHKGINLGYSKFVQKNIANALPGNKLELIDENILTFNGRKVLKFSNATQNQISDLLEKGYKLTDGSIDHMVYWFDRTDESYNLIVLPELIFDDVGTLENDVYKKVENS</sequence>
<dbReference type="RefSeq" id="WP_045748837.1">
    <property type="nucleotide sequence ID" value="NZ_FUZK01000002.1"/>
</dbReference>
<dbReference type="InParanoid" id="A0A061AFG4"/>
<dbReference type="InterPro" id="IPR014001">
    <property type="entry name" value="Helicase_ATP-bd"/>
</dbReference>
<dbReference type="InterPro" id="IPR004589">
    <property type="entry name" value="DNA_helicase_ATP-dep_RecQ"/>
</dbReference>
<dbReference type="InterPro" id="IPR014016">
    <property type="entry name" value="UvrD-like_ATP-bd"/>
</dbReference>
<dbReference type="InterPro" id="IPR036397">
    <property type="entry name" value="RNaseH_sf"/>
</dbReference>
<dbReference type="GO" id="GO:0043138">
    <property type="term" value="F:3'-5' DNA helicase activity"/>
    <property type="evidence" value="ECO:0007669"/>
    <property type="project" value="UniProtKB-EC"/>
</dbReference>
<keyword evidence="15" id="KW-1185">Reference proteome</keyword>